<feature type="region of interest" description="Disordered" evidence="1">
    <location>
        <begin position="51"/>
        <end position="77"/>
    </location>
</feature>
<feature type="compositionally biased region" description="Polar residues" evidence="1">
    <location>
        <begin position="1"/>
        <end position="10"/>
    </location>
</feature>
<comment type="caution">
    <text evidence="2">The sequence shown here is derived from an EMBL/GenBank/DDBJ whole genome shotgun (WGS) entry which is preliminary data.</text>
</comment>
<reference evidence="2" key="1">
    <citation type="journal article" date="2022" name="bioRxiv">
        <title>Sequencing and chromosome-scale assembly of the giantPleurodeles waltlgenome.</title>
        <authorList>
            <person name="Brown T."/>
            <person name="Elewa A."/>
            <person name="Iarovenko S."/>
            <person name="Subramanian E."/>
            <person name="Araus A.J."/>
            <person name="Petzold A."/>
            <person name="Susuki M."/>
            <person name="Suzuki K.-i.T."/>
            <person name="Hayashi T."/>
            <person name="Toyoda A."/>
            <person name="Oliveira C."/>
            <person name="Osipova E."/>
            <person name="Leigh N.D."/>
            <person name="Simon A."/>
            <person name="Yun M.H."/>
        </authorList>
    </citation>
    <scope>NUCLEOTIDE SEQUENCE</scope>
    <source>
        <strain evidence="2">20211129_DDA</strain>
        <tissue evidence="2">Liver</tissue>
    </source>
</reference>
<dbReference type="EMBL" id="JANPWB010000003">
    <property type="protein sequence ID" value="KAJ1203708.1"/>
    <property type="molecule type" value="Genomic_DNA"/>
</dbReference>
<name>A0AAV7VTP8_PLEWA</name>
<feature type="region of interest" description="Disordered" evidence="1">
    <location>
        <begin position="89"/>
        <end position="119"/>
    </location>
</feature>
<protein>
    <submittedName>
        <fullName evidence="2">Uncharacterized protein</fullName>
    </submittedName>
</protein>
<dbReference type="AlphaFoldDB" id="A0AAV7VTP8"/>
<sequence length="119" mass="12849">MQHAGSQQAAPESGESGTPEPPLCKSSASSPAGQARVIRVLRSGTLKDALPRLRRRRTQPPLWSTKLGTARRHAAGPTCEVHQLHHVRPREARRHGLDSRGGSLKNGAVSYRHTQGAVL</sequence>
<gene>
    <name evidence="2" type="ORF">NDU88_007489</name>
</gene>
<proteinExistence type="predicted"/>
<organism evidence="2 3">
    <name type="scientific">Pleurodeles waltl</name>
    <name type="common">Iberian ribbed newt</name>
    <dbReference type="NCBI Taxonomy" id="8319"/>
    <lineage>
        <taxon>Eukaryota</taxon>
        <taxon>Metazoa</taxon>
        <taxon>Chordata</taxon>
        <taxon>Craniata</taxon>
        <taxon>Vertebrata</taxon>
        <taxon>Euteleostomi</taxon>
        <taxon>Amphibia</taxon>
        <taxon>Batrachia</taxon>
        <taxon>Caudata</taxon>
        <taxon>Salamandroidea</taxon>
        <taxon>Salamandridae</taxon>
        <taxon>Pleurodelinae</taxon>
        <taxon>Pleurodeles</taxon>
    </lineage>
</organism>
<accession>A0AAV7VTP8</accession>
<evidence type="ECO:0000256" key="1">
    <source>
        <dbReference type="SAM" id="MobiDB-lite"/>
    </source>
</evidence>
<evidence type="ECO:0000313" key="3">
    <source>
        <dbReference type="Proteomes" id="UP001066276"/>
    </source>
</evidence>
<keyword evidence="3" id="KW-1185">Reference proteome</keyword>
<evidence type="ECO:0000313" key="2">
    <source>
        <dbReference type="EMBL" id="KAJ1203708.1"/>
    </source>
</evidence>
<feature type="region of interest" description="Disordered" evidence="1">
    <location>
        <begin position="1"/>
        <end position="34"/>
    </location>
</feature>
<dbReference type="Proteomes" id="UP001066276">
    <property type="component" value="Chromosome 2_1"/>
</dbReference>